<dbReference type="Proteomes" id="UP001230426">
    <property type="component" value="Unassembled WGS sequence"/>
</dbReference>
<comment type="caution">
    <text evidence="6">The sequence shown here is derived from an EMBL/GenBank/DDBJ whole genome shotgun (WGS) entry which is preliminary data.</text>
</comment>
<evidence type="ECO:0000313" key="6">
    <source>
        <dbReference type="EMBL" id="MDP9866952.1"/>
    </source>
</evidence>
<dbReference type="InterPro" id="IPR036890">
    <property type="entry name" value="HATPase_C_sf"/>
</dbReference>
<feature type="transmembrane region" description="Helical" evidence="4">
    <location>
        <begin position="6"/>
        <end position="28"/>
    </location>
</feature>
<keyword evidence="4" id="KW-1133">Transmembrane helix</keyword>
<dbReference type="InterPro" id="IPR050482">
    <property type="entry name" value="Sensor_HK_TwoCompSys"/>
</dbReference>
<dbReference type="InterPro" id="IPR011712">
    <property type="entry name" value="Sig_transdc_His_kin_sub3_dim/P"/>
</dbReference>
<feature type="domain" description="Signal transduction histidine kinase subgroup 3 dimerisation and phosphoacceptor" evidence="5">
    <location>
        <begin position="48"/>
        <end position="107"/>
    </location>
</feature>
<sequence>MPPQLYVAVAVIAGTVLISLGVTVVLALRIRRLRAEQERAVTRAHEEFARDMHDLVGHWLWLASIKSELAYRRAAGDARLRGELGEALQAVRHAAHAVRNVSKAHRHLSLQGESMRAQALLASFGADCSVRVDATALPREVSAALGTVVREGVTNMLRHSTVRTCVIELAEHDGLLRLTVANDGVPGRSPRPPAGDGLGNLRDRLARLGGTVRVSAGEGGWFNLVAEVPRNFSE</sequence>
<keyword evidence="4" id="KW-0472">Membrane</keyword>
<dbReference type="EMBL" id="JAUSRB010000002">
    <property type="protein sequence ID" value="MDP9866952.1"/>
    <property type="molecule type" value="Genomic_DNA"/>
</dbReference>
<organism evidence="6 7">
    <name type="scientific">Streptosporangium brasiliense</name>
    <dbReference type="NCBI Taxonomy" id="47480"/>
    <lineage>
        <taxon>Bacteria</taxon>
        <taxon>Bacillati</taxon>
        <taxon>Actinomycetota</taxon>
        <taxon>Actinomycetes</taxon>
        <taxon>Streptosporangiales</taxon>
        <taxon>Streptosporangiaceae</taxon>
        <taxon>Streptosporangium</taxon>
    </lineage>
</organism>
<keyword evidence="4" id="KW-0812">Transmembrane</keyword>
<evidence type="ECO:0000256" key="2">
    <source>
        <dbReference type="ARBA" id="ARBA00022777"/>
    </source>
</evidence>
<dbReference type="RefSeq" id="WP_306868158.1">
    <property type="nucleotide sequence ID" value="NZ_JAUSRB010000002.1"/>
</dbReference>
<reference evidence="6 7" key="1">
    <citation type="submission" date="2023-07" db="EMBL/GenBank/DDBJ databases">
        <title>Sequencing the genomes of 1000 actinobacteria strains.</title>
        <authorList>
            <person name="Klenk H.-P."/>
        </authorList>
    </citation>
    <scope>NUCLEOTIDE SEQUENCE [LARGE SCALE GENOMIC DNA]</scope>
    <source>
        <strain evidence="6 7">DSM 44109</strain>
    </source>
</reference>
<dbReference type="Gene3D" id="3.30.565.10">
    <property type="entry name" value="Histidine kinase-like ATPase, C-terminal domain"/>
    <property type="match status" value="1"/>
</dbReference>
<accession>A0ABT9RCI2</accession>
<keyword evidence="2 6" id="KW-0418">Kinase</keyword>
<dbReference type="CDD" id="cd16917">
    <property type="entry name" value="HATPase_UhpB-NarQ-NarX-like"/>
    <property type="match status" value="1"/>
</dbReference>
<dbReference type="PANTHER" id="PTHR24421">
    <property type="entry name" value="NITRATE/NITRITE SENSOR PROTEIN NARX-RELATED"/>
    <property type="match status" value="1"/>
</dbReference>
<dbReference type="EC" id="2.7.13.3" evidence="6"/>
<dbReference type="Pfam" id="PF07730">
    <property type="entry name" value="HisKA_3"/>
    <property type="match status" value="1"/>
</dbReference>
<evidence type="ECO:0000259" key="5">
    <source>
        <dbReference type="Pfam" id="PF07730"/>
    </source>
</evidence>
<keyword evidence="7" id="KW-1185">Reference proteome</keyword>
<keyword evidence="1 6" id="KW-0808">Transferase</keyword>
<dbReference type="Gene3D" id="1.20.5.1930">
    <property type="match status" value="1"/>
</dbReference>
<evidence type="ECO:0000256" key="3">
    <source>
        <dbReference type="ARBA" id="ARBA00023012"/>
    </source>
</evidence>
<evidence type="ECO:0000256" key="1">
    <source>
        <dbReference type="ARBA" id="ARBA00022679"/>
    </source>
</evidence>
<dbReference type="SUPFAM" id="SSF55874">
    <property type="entry name" value="ATPase domain of HSP90 chaperone/DNA topoisomerase II/histidine kinase"/>
    <property type="match status" value="1"/>
</dbReference>
<dbReference type="GO" id="GO:0004673">
    <property type="term" value="F:protein histidine kinase activity"/>
    <property type="evidence" value="ECO:0007669"/>
    <property type="project" value="UniProtKB-EC"/>
</dbReference>
<keyword evidence="3" id="KW-0902">Two-component regulatory system</keyword>
<proteinExistence type="predicted"/>
<protein>
    <submittedName>
        <fullName evidence="6">Two-component system sensor histidine kinase DesK</fullName>
        <ecNumber evidence="6">2.7.13.3</ecNumber>
    </submittedName>
</protein>
<name>A0ABT9RCI2_9ACTN</name>
<evidence type="ECO:0000313" key="7">
    <source>
        <dbReference type="Proteomes" id="UP001230426"/>
    </source>
</evidence>
<gene>
    <name evidence="6" type="ORF">J2S55_006218</name>
</gene>
<evidence type="ECO:0000256" key="4">
    <source>
        <dbReference type="SAM" id="Phobius"/>
    </source>
</evidence>
<dbReference type="PANTHER" id="PTHR24421:SF63">
    <property type="entry name" value="SENSOR HISTIDINE KINASE DESK"/>
    <property type="match status" value="1"/>
</dbReference>